<comment type="similarity">
    <text evidence="1">Belongs to the PpiC/parvulin rotamase family.</text>
</comment>
<evidence type="ECO:0000256" key="6">
    <source>
        <dbReference type="SAM" id="MobiDB-lite"/>
    </source>
</evidence>
<evidence type="ECO:0000256" key="2">
    <source>
        <dbReference type="ARBA" id="ARBA00018370"/>
    </source>
</evidence>
<keyword evidence="5" id="KW-0697">Rotamase</keyword>
<dbReference type="PANTHER" id="PTHR47245">
    <property type="entry name" value="PEPTIDYLPROLYL ISOMERASE"/>
    <property type="match status" value="1"/>
</dbReference>
<evidence type="ECO:0000256" key="4">
    <source>
        <dbReference type="ARBA" id="ARBA00031484"/>
    </source>
</evidence>
<dbReference type="InterPro" id="IPR050245">
    <property type="entry name" value="PrsA_foldase"/>
</dbReference>
<feature type="chain" id="PRO_5045267366" description="Parvulin-like PPIase" evidence="7">
    <location>
        <begin position="34"/>
        <end position="351"/>
    </location>
</feature>
<keyword evidence="10" id="KW-1185">Reference proteome</keyword>
<dbReference type="EMBL" id="CP088156">
    <property type="protein sequence ID" value="UFZ03334.1"/>
    <property type="molecule type" value="Genomic_DNA"/>
</dbReference>
<name>A0ABY3R822_9BRAD</name>
<dbReference type="RefSeq" id="WP_231319356.1">
    <property type="nucleotide sequence ID" value="NZ_CP088156.1"/>
</dbReference>
<feature type="region of interest" description="Disordered" evidence="6">
    <location>
        <begin position="36"/>
        <end position="79"/>
    </location>
</feature>
<sequence>MSSPFFGSAVRMRSFQVSMLAAALACAPLAVSAQTAPPRPAAPAVKPKPSAPVAATAAQPPAATPVQSVASGKSTGGDDVIARVGGTNVSADEIRSYVAALGPRERAAFGQDPGLLSQAVRMMLANRIVLQEVVAKKWDQQPSIAEQLDRVRENAVVELYLQSVSTPPAGFPSDDELQKVYDANRAALLMPRQFQLAQIFVPLSKDADKAAEDKSRKTVEDIQRKLKAPGADFAALANDNSEVKNGGDLGWIVESQIRPEIRATVMELAKSAVSEPIKLDDGWHILKLVDTKASYTRTLPEVRDALVQQIRNERAGALRRAYLADLVKQHPPVINELALSNLLSEQVSAAR</sequence>
<dbReference type="Gene3D" id="3.10.50.40">
    <property type="match status" value="1"/>
</dbReference>
<evidence type="ECO:0000313" key="9">
    <source>
        <dbReference type="EMBL" id="UFZ03334.1"/>
    </source>
</evidence>
<reference evidence="9" key="1">
    <citation type="journal article" date="2024" name="Antonie Van Leeuwenhoek">
        <title>Bradyrhizobium ontarionense sp. nov., a novel bacterial symbiont isolated from Aeschynomene indica (Indian jointvetch), harbours photosynthesis, nitrogen fixation and nitrous oxide (N2O) reductase genes.</title>
        <authorList>
            <person name="Bromfield E.S.P."/>
            <person name="Cloutier S."/>
        </authorList>
    </citation>
    <scope>NUCLEOTIDE SEQUENCE</scope>
    <source>
        <strain evidence="9">A19</strain>
    </source>
</reference>
<keyword evidence="7" id="KW-0732">Signal</keyword>
<evidence type="ECO:0000259" key="8">
    <source>
        <dbReference type="PROSITE" id="PS50198"/>
    </source>
</evidence>
<dbReference type="PANTHER" id="PTHR47245:SF3">
    <property type="entry name" value="PEPTIDYL-PROLYL CIS-TRANS ISOMERASE, PPIC-TYPE-RELATED"/>
    <property type="match status" value="1"/>
</dbReference>
<accession>A0ABY3R822</accession>
<dbReference type="InterPro" id="IPR000297">
    <property type="entry name" value="PPIase_PpiC"/>
</dbReference>
<proteinExistence type="inferred from homology"/>
<keyword evidence="5 9" id="KW-0413">Isomerase</keyword>
<dbReference type="PROSITE" id="PS50198">
    <property type="entry name" value="PPIC_PPIASE_2"/>
    <property type="match status" value="1"/>
</dbReference>
<protein>
    <recommendedName>
        <fullName evidence="2">Parvulin-like PPIase</fullName>
    </recommendedName>
    <alternativeName>
        <fullName evidence="3">Peptidyl-prolyl cis-trans isomerase plp</fullName>
    </alternativeName>
    <alternativeName>
        <fullName evidence="4">Rotamase plp</fullName>
    </alternativeName>
</protein>
<dbReference type="SUPFAM" id="SSF54534">
    <property type="entry name" value="FKBP-like"/>
    <property type="match status" value="1"/>
</dbReference>
<feature type="compositionally biased region" description="Low complexity" evidence="6">
    <location>
        <begin position="36"/>
        <end position="71"/>
    </location>
</feature>
<dbReference type="InterPro" id="IPR027304">
    <property type="entry name" value="Trigger_fact/SurA_dom_sf"/>
</dbReference>
<organism evidence="9 10">
    <name type="scientific">Bradyrhizobium ontarionense</name>
    <dbReference type="NCBI Taxonomy" id="2898149"/>
    <lineage>
        <taxon>Bacteria</taxon>
        <taxon>Pseudomonadati</taxon>
        <taxon>Pseudomonadota</taxon>
        <taxon>Alphaproteobacteria</taxon>
        <taxon>Hyphomicrobiales</taxon>
        <taxon>Nitrobacteraceae</taxon>
        <taxon>Bradyrhizobium</taxon>
    </lineage>
</organism>
<dbReference type="GO" id="GO:0016853">
    <property type="term" value="F:isomerase activity"/>
    <property type="evidence" value="ECO:0007669"/>
    <property type="project" value="UniProtKB-KW"/>
</dbReference>
<dbReference type="Pfam" id="PF13145">
    <property type="entry name" value="Rotamase_2"/>
    <property type="match status" value="1"/>
</dbReference>
<evidence type="ECO:0000256" key="7">
    <source>
        <dbReference type="SAM" id="SignalP"/>
    </source>
</evidence>
<evidence type="ECO:0000256" key="3">
    <source>
        <dbReference type="ARBA" id="ARBA00030642"/>
    </source>
</evidence>
<evidence type="ECO:0000256" key="5">
    <source>
        <dbReference type="PROSITE-ProRule" id="PRU00278"/>
    </source>
</evidence>
<dbReference type="Proteomes" id="UP001431010">
    <property type="component" value="Chromosome"/>
</dbReference>
<feature type="domain" description="PpiC" evidence="8">
    <location>
        <begin position="191"/>
        <end position="290"/>
    </location>
</feature>
<evidence type="ECO:0000313" key="10">
    <source>
        <dbReference type="Proteomes" id="UP001431010"/>
    </source>
</evidence>
<dbReference type="InterPro" id="IPR046357">
    <property type="entry name" value="PPIase_dom_sf"/>
</dbReference>
<evidence type="ECO:0000256" key="1">
    <source>
        <dbReference type="ARBA" id="ARBA00007656"/>
    </source>
</evidence>
<dbReference type="SUPFAM" id="SSF109998">
    <property type="entry name" value="Triger factor/SurA peptide-binding domain-like"/>
    <property type="match status" value="1"/>
</dbReference>
<gene>
    <name evidence="9" type="ORF">LQG66_29525</name>
</gene>
<feature type="signal peptide" evidence="7">
    <location>
        <begin position="1"/>
        <end position="33"/>
    </location>
</feature>